<dbReference type="Pfam" id="PF13181">
    <property type="entry name" value="TPR_8"/>
    <property type="match status" value="1"/>
</dbReference>
<dbReference type="PROSITE" id="PS50293">
    <property type="entry name" value="TPR_REGION"/>
    <property type="match status" value="1"/>
</dbReference>
<dbReference type="PROSITE" id="PS50005">
    <property type="entry name" value="TPR"/>
    <property type="match status" value="1"/>
</dbReference>
<dbReference type="GO" id="GO:0051301">
    <property type="term" value="P:cell division"/>
    <property type="evidence" value="ECO:0007669"/>
    <property type="project" value="TreeGrafter"/>
</dbReference>
<comment type="caution">
    <text evidence="3">The sequence shown here is derived from an EMBL/GenBank/DDBJ whole genome shotgun (WGS) entry which is preliminary data.</text>
</comment>
<feature type="compositionally biased region" description="Acidic residues" evidence="2">
    <location>
        <begin position="7"/>
        <end position="34"/>
    </location>
</feature>
<dbReference type="Gene3D" id="1.25.40.10">
    <property type="entry name" value="Tetratricopeptide repeat domain"/>
    <property type="match status" value="3"/>
</dbReference>
<keyword evidence="1" id="KW-0802">TPR repeat</keyword>
<dbReference type="PANTHER" id="PTHR12558:SF13">
    <property type="entry name" value="CELL DIVISION CYCLE PROTEIN 27 HOMOLOG"/>
    <property type="match status" value="1"/>
</dbReference>
<sequence>EVKEEEVKEEEVKEEEVKEEEVKEEEVKEEEVKEEETPEYWFNLANMTKDNDEKIKYYDKALEINPNYESAISGKGKVLKSIKELEKLEEIKKNKETAKKFCKLAYDEKDKATQLKYYEKALNLDSDNTKILLNCAVAHHNLKEYHKALYYYDKALEINPDYESAISGKKIVSKLLKQIEDAKKLCKLAYDEKDKATQLKYYEKALNLDSDNTKILLNCAVSHYNLKNYKICKEYALKVLKIDKNNSKAKELVELCTNKK</sequence>
<dbReference type="EMBL" id="JAGGMV010000014">
    <property type="protein sequence ID" value="MBP2202269.1"/>
    <property type="molecule type" value="Genomic_DNA"/>
</dbReference>
<dbReference type="SMART" id="SM00028">
    <property type="entry name" value="TPR"/>
    <property type="match status" value="3"/>
</dbReference>
<dbReference type="AlphaFoldDB" id="A0A8J7UU19"/>
<proteinExistence type="predicted"/>
<evidence type="ECO:0000256" key="1">
    <source>
        <dbReference type="PROSITE-ProRule" id="PRU00339"/>
    </source>
</evidence>
<gene>
    <name evidence="3" type="ORF">J3E07_001711</name>
</gene>
<evidence type="ECO:0000256" key="2">
    <source>
        <dbReference type="SAM" id="MobiDB-lite"/>
    </source>
</evidence>
<feature type="repeat" description="TPR" evidence="1">
    <location>
        <begin position="129"/>
        <end position="162"/>
    </location>
</feature>
<dbReference type="InterPro" id="IPR011990">
    <property type="entry name" value="TPR-like_helical_dom_sf"/>
</dbReference>
<dbReference type="Proteomes" id="UP000740329">
    <property type="component" value="Unassembled WGS sequence"/>
</dbReference>
<accession>A0A8J7UU19</accession>
<dbReference type="Pfam" id="PF00515">
    <property type="entry name" value="TPR_1"/>
    <property type="match status" value="1"/>
</dbReference>
<organism evidence="3 4">
    <name type="scientific">Methanococcus voltae</name>
    <dbReference type="NCBI Taxonomy" id="2188"/>
    <lineage>
        <taxon>Archaea</taxon>
        <taxon>Methanobacteriati</taxon>
        <taxon>Methanobacteriota</taxon>
        <taxon>Methanomada group</taxon>
        <taxon>Methanococci</taxon>
        <taxon>Methanococcales</taxon>
        <taxon>Methanococcaceae</taxon>
        <taxon>Methanococcus</taxon>
    </lineage>
</organism>
<evidence type="ECO:0000313" key="4">
    <source>
        <dbReference type="Proteomes" id="UP000740329"/>
    </source>
</evidence>
<dbReference type="SUPFAM" id="SSF81901">
    <property type="entry name" value="HCP-like"/>
    <property type="match status" value="1"/>
</dbReference>
<feature type="region of interest" description="Disordered" evidence="2">
    <location>
        <begin position="1"/>
        <end position="34"/>
    </location>
</feature>
<dbReference type="InterPro" id="IPR019734">
    <property type="entry name" value="TPR_rpt"/>
</dbReference>
<evidence type="ECO:0000313" key="3">
    <source>
        <dbReference type="EMBL" id="MBP2202269.1"/>
    </source>
</evidence>
<name>A0A8J7UU19_METVO</name>
<feature type="non-terminal residue" evidence="3">
    <location>
        <position position="1"/>
    </location>
</feature>
<dbReference type="PANTHER" id="PTHR12558">
    <property type="entry name" value="CELL DIVISION CYCLE 16,23,27"/>
    <property type="match status" value="1"/>
</dbReference>
<dbReference type="RefSeq" id="WP_209591778.1">
    <property type="nucleotide sequence ID" value="NZ_JAGGMV010000014.1"/>
</dbReference>
<reference evidence="3" key="1">
    <citation type="submission" date="2021-03" db="EMBL/GenBank/DDBJ databases">
        <title>Genomic Encyclopedia of Type Strains, Phase IV (KMG-V): Genome sequencing to study the core and pangenomes of soil and plant-associated prokaryotes.</title>
        <authorList>
            <person name="Whitman W."/>
        </authorList>
    </citation>
    <scope>NUCLEOTIDE SEQUENCE</scope>
    <source>
        <strain evidence="3">C4</strain>
    </source>
</reference>
<protein>
    <submittedName>
        <fullName evidence="3">Tetratricopeptide (TPR) repeat protein</fullName>
    </submittedName>
</protein>